<evidence type="ECO:0000313" key="1">
    <source>
        <dbReference type="EMBL" id="GAI22740.1"/>
    </source>
</evidence>
<dbReference type="EMBL" id="BARV01020029">
    <property type="protein sequence ID" value="GAI22740.1"/>
    <property type="molecule type" value="Genomic_DNA"/>
</dbReference>
<proteinExistence type="predicted"/>
<name>X1N795_9ZZZZ</name>
<organism evidence="1">
    <name type="scientific">marine sediment metagenome</name>
    <dbReference type="NCBI Taxonomy" id="412755"/>
    <lineage>
        <taxon>unclassified sequences</taxon>
        <taxon>metagenomes</taxon>
        <taxon>ecological metagenomes</taxon>
    </lineage>
</organism>
<comment type="caution">
    <text evidence="1">The sequence shown here is derived from an EMBL/GenBank/DDBJ whole genome shotgun (WGS) entry which is preliminary data.</text>
</comment>
<gene>
    <name evidence="1" type="ORF">S06H3_33543</name>
</gene>
<sequence>RIVDDATLGEDEVAELFAAEIVNKDDVPIEGFWLKLDDALEVDDEIFCPGSSEINMLPPWQRARHKQLIRFGKPASTNLLESTTLKYKKNCRPIVLAGTGGIGGSFTIILHSYVYKPAAFGIRGVFGTLDGILRIEDFTRGRGFTLTKEDLAGKPVSPAIWDLLPGGKSQKVPKVWPFIRYAYNAKATTINKDYTFDYDAGEVSEARRDLWFEPKDNKIIIIEALGMRPHTDSHFTGLKINGSYVPSARFYTKGVDGIEPEINPLFFGNARFFLDL</sequence>
<protein>
    <submittedName>
        <fullName evidence="1">Uncharacterized protein</fullName>
    </submittedName>
</protein>
<feature type="non-terminal residue" evidence="1">
    <location>
        <position position="276"/>
    </location>
</feature>
<feature type="non-terminal residue" evidence="1">
    <location>
        <position position="1"/>
    </location>
</feature>
<reference evidence="1" key="1">
    <citation type="journal article" date="2014" name="Front. Microbiol.">
        <title>High frequency of phylogenetically diverse reductive dehalogenase-homologous genes in deep subseafloor sedimentary metagenomes.</title>
        <authorList>
            <person name="Kawai M."/>
            <person name="Futagami T."/>
            <person name="Toyoda A."/>
            <person name="Takaki Y."/>
            <person name="Nishi S."/>
            <person name="Hori S."/>
            <person name="Arai W."/>
            <person name="Tsubouchi T."/>
            <person name="Morono Y."/>
            <person name="Uchiyama I."/>
            <person name="Ito T."/>
            <person name="Fujiyama A."/>
            <person name="Inagaki F."/>
            <person name="Takami H."/>
        </authorList>
    </citation>
    <scope>NUCLEOTIDE SEQUENCE</scope>
    <source>
        <strain evidence="1">Expedition CK06-06</strain>
    </source>
</reference>
<dbReference type="AlphaFoldDB" id="X1N795"/>
<accession>X1N795</accession>